<gene>
    <name evidence="2" type="ORF">ITX44_22020</name>
</gene>
<dbReference type="EMBL" id="JADKYB010000011">
    <property type="protein sequence ID" value="MBM9507161.1"/>
    <property type="molecule type" value="Genomic_DNA"/>
</dbReference>
<name>A0ABS2TXE1_9ACTN</name>
<evidence type="ECO:0000313" key="2">
    <source>
        <dbReference type="EMBL" id="MBM9507161.1"/>
    </source>
</evidence>
<feature type="compositionally biased region" description="Basic and acidic residues" evidence="1">
    <location>
        <begin position="9"/>
        <end position="22"/>
    </location>
</feature>
<dbReference type="RefSeq" id="WP_205359005.1">
    <property type="nucleotide sequence ID" value="NZ_JADKYB010000011.1"/>
</dbReference>
<comment type="caution">
    <text evidence="2">The sequence shown here is derived from an EMBL/GenBank/DDBJ whole genome shotgun (WGS) entry which is preliminary data.</text>
</comment>
<dbReference type="Gene3D" id="3.40.50.1820">
    <property type="entry name" value="alpha/beta hydrolase"/>
    <property type="match status" value="1"/>
</dbReference>
<dbReference type="InterPro" id="IPR003386">
    <property type="entry name" value="LACT/PDAT_acylTrfase"/>
</dbReference>
<evidence type="ECO:0008006" key="4">
    <source>
        <dbReference type="Google" id="ProtNLM"/>
    </source>
</evidence>
<dbReference type="PANTHER" id="PTHR11440">
    <property type="entry name" value="LECITHIN-CHOLESTEROL ACYLTRANSFERASE-RELATED"/>
    <property type="match status" value="1"/>
</dbReference>
<sequence length="499" mass="53108">MGSGGTPGGRRDAGRPWRERPPLHPDITYDAVVVVPGLMGSELRDAADGRLLWGLSPRLLEQVWRDPSALRHLHLTPEERTGNVGRVRATALLRVPAWAPVLQGLEPYGALLRTAGDAVADPRAVLAFPYDWRLPVEHNGSLLAQAARRHLDSWLAAVEADPALRGSLERAPRLVFLAHSMGGLVTWAALEHDPGLVPDVRTAITLGTPFLGSPKAVLVLNGDRRSRLPDRLLQRFQALAATLPGVHDLLPDFRCVDTGLEVVRLDPPTVRALGGDEELAAATITRQARMRSPGAVRVPDHRAVVGIAQETVQSIRMTDAVATGQYESFLAHADGRLRRDAHGIPERRNRQGDGTVHRDAAHTGPARPVYFPVQHGALAGNASVLKYVHAVLTEYDDSTGPPLGQGELGLTVPDEGVTAGEPWTVHVSGRTAPAGVSCVLVDAESGRQVARARLAAHGDGLAATVTAPVPGLFRVVVAAGGIAPLTQLVLARVPENTTG</sequence>
<evidence type="ECO:0000313" key="3">
    <source>
        <dbReference type="Proteomes" id="UP000749040"/>
    </source>
</evidence>
<keyword evidence="3" id="KW-1185">Reference proteome</keyword>
<dbReference type="Proteomes" id="UP000749040">
    <property type="component" value="Unassembled WGS sequence"/>
</dbReference>
<dbReference type="InterPro" id="IPR029058">
    <property type="entry name" value="AB_hydrolase_fold"/>
</dbReference>
<dbReference type="SUPFAM" id="SSF53474">
    <property type="entry name" value="alpha/beta-Hydrolases"/>
    <property type="match status" value="1"/>
</dbReference>
<reference evidence="2 3" key="1">
    <citation type="submission" date="2021-01" db="EMBL/GenBank/DDBJ databases">
        <title>Streptomyces acididurans sp. nov., isolated from a peat swamp forest soil.</title>
        <authorList>
            <person name="Chantavorakit T."/>
            <person name="Duangmal K."/>
        </authorList>
    </citation>
    <scope>NUCLEOTIDE SEQUENCE [LARGE SCALE GENOMIC DNA]</scope>
    <source>
        <strain evidence="2 3">KK5PA1</strain>
    </source>
</reference>
<accession>A0ABS2TXE1</accession>
<dbReference type="Pfam" id="PF02450">
    <property type="entry name" value="LCAT"/>
    <property type="match status" value="1"/>
</dbReference>
<evidence type="ECO:0000256" key="1">
    <source>
        <dbReference type="SAM" id="MobiDB-lite"/>
    </source>
</evidence>
<organism evidence="2 3">
    <name type="scientific">Actinacidiphila acididurans</name>
    <dbReference type="NCBI Taxonomy" id="2784346"/>
    <lineage>
        <taxon>Bacteria</taxon>
        <taxon>Bacillati</taxon>
        <taxon>Actinomycetota</taxon>
        <taxon>Actinomycetes</taxon>
        <taxon>Kitasatosporales</taxon>
        <taxon>Streptomycetaceae</taxon>
        <taxon>Actinacidiphila</taxon>
    </lineage>
</organism>
<protein>
    <recommendedName>
        <fullName evidence="4">Lecithin:cholesterol acyltransferase</fullName>
    </recommendedName>
</protein>
<proteinExistence type="predicted"/>
<feature type="region of interest" description="Disordered" evidence="1">
    <location>
        <begin position="1"/>
        <end position="22"/>
    </location>
</feature>